<sequence>MGWLYPFRSRPWAEIAAEFHRLADARPAYRPMAEIVDSVLGSGTVLLGTTSLGDLIVVDRPVPRAPWGAVVVSGPWSRRAAVAPGRVRVEHVGADGESDERPVAEAVPLFWCFVTRKFGVMPAAQVS</sequence>
<name>A0ABY4NVD2_9PSEU</name>
<evidence type="ECO:0000313" key="1">
    <source>
        <dbReference type="EMBL" id="UQS24040.1"/>
    </source>
</evidence>
<evidence type="ECO:0000313" key="2">
    <source>
        <dbReference type="Proteomes" id="UP000830158"/>
    </source>
</evidence>
<keyword evidence="2" id="KW-1185">Reference proteome</keyword>
<proteinExistence type="predicted"/>
<gene>
    <name evidence="1" type="ORF">L1857_14985</name>
</gene>
<dbReference type="RefSeq" id="WP_116114367.1">
    <property type="nucleotide sequence ID" value="NZ_CP091196.1"/>
</dbReference>
<accession>A0ABY4NVD2</accession>
<protein>
    <submittedName>
        <fullName evidence="1">Uncharacterized protein</fullName>
    </submittedName>
</protein>
<organism evidence="1 2">
    <name type="scientific">Amycolatopsis thermalba</name>
    <dbReference type="NCBI Taxonomy" id="944492"/>
    <lineage>
        <taxon>Bacteria</taxon>
        <taxon>Bacillati</taxon>
        <taxon>Actinomycetota</taxon>
        <taxon>Actinomycetes</taxon>
        <taxon>Pseudonocardiales</taxon>
        <taxon>Pseudonocardiaceae</taxon>
        <taxon>Amycolatopsis</taxon>
    </lineage>
</organism>
<reference evidence="1" key="1">
    <citation type="submission" date="2022-01" db="EMBL/GenBank/DDBJ databases">
        <title>PSI-footprinting approach for the identification of protein synthesis inhibitor producers.</title>
        <authorList>
            <person name="Handel F."/>
            <person name="Kulik A."/>
            <person name="Wex K.W."/>
            <person name="Berscheid A."/>
            <person name="Saur J.S."/>
            <person name="Winkler A."/>
            <person name="Wibberg D."/>
            <person name="Kalinowski J."/>
            <person name="Broetz-Oesterhelt H."/>
            <person name="Mast Y."/>
        </authorList>
    </citation>
    <scope>NUCLEOTIDE SEQUENCE</scope>
    <source>
        <strain evidence="1">KNN 49.3e</strain>
    </source>
</reference>
<dbReference type="EMBL" id="CP091196">
    <property type="protein sequence ID" value="UQS24040.1"/>
    <property type="molecule type" value="Genomic_DNA"/>
</dbReference>
<dbReference type="Proteomes" id="UP000830158">
    <property type="component" value="Chromosome"/>
</dbReference>